<dbReference type="Proteomes" id="UP000027120">
    <property type="component" value="Unassembled WGS sequence"/>
</dbReference>
<reference evidence="1 2" key="1">
    <citation type="submission" date="2014-04" db="EMBL/GenBank/DDBJ databases">
        <authorList>
            <consortium name="International Citrus Genome Consortium"/>
            <person name="Gmitter F."/>
            <person name="Chen C."/>
            <person name="Farmerie W."/>
            <person name="Harkins T."/>
            <person name="Desany B."/>
            <person name="Mohiuddin M."/>
            <person name="Kodira C."/>
            <person name="Borodovsky M."/>
            <person name="Lomsadze A."/>
            <person name="Burns P."/>
            <person name="Jenkins J."/>
            <person name="Prochnik S."/>
            <person name="Shu S."/>
            <person name="Chapman J."/>
            <person name="Pitluck S."/>
            <person name="Schmutz J."/>
            <person name="Rokhsar D."/>
        </authorList>
    </citation>
    <scope>NUCLEOTIDE SEQUENCE</scope>
</reference>
<name>A0A067FVR5_CITSI</name>
<proteinExistence type="predicted"/>
<evidence type="ECO:0000313" key="2">
    <source>
        <dbReference type="Proteomes" id="UP000027120"/>
    </source>
</evidence>
<organism evidence="1 2">
    <name type="scientific">Citrus sinensis</name>
    <name type="common">Sweet orange</name>
    <name type="synonym">Citrus aurantium var. sinensis</name>
    <dbReference type="NCBI Taxonomy" id="2711"/>
    <lineage>
        <taxon>Eukaryota</taxon>
        <taxon>Viridiplantae</taxon>
        <taxon>Streptophyta</taxon>
        <taxon>Embryophyta</taxon>
        <taxon>Tracheophyta</taxon>
        <taxon>Spermatophyta</taxon>
        <taxon>Magnoliopsida</taxon>
        <taxon>eudicotyledons</taxon>
        <taxon>Gunneridae</taxon>
        <taxon>Pentapetalae</taxon>
        <taxon>rosids</taxon>
        <taxon>malvids</taxon>
        <taxon>Sapindales</taxon>
        <taxon>Rutaceae</taxon>
        <taxon>Aurantioideae</taxon>
        <taxon>Citrus</taxon>
    </lineage>
</organism>
<protein>
    <submittedName>
        <fullName evidence="1">Uncharacterized protein</fullName>
    </submittedName>
</protein>
<dbReference type="AlphaFoldDB" id="A0A067FVR5"/>
<sequence>MISYHTSLQSSLIFFCLIVKSYSFLRRLVVDCSFYPNSVFDKHAPKFRVWYVVLIFQAIRAWCDIKLFLCSF</sequence>
<accession>A0A067FVR5</accession>
<evidence type="ECO:0000313" key="1">
    <source>
        <dbReference type="EMBL" id="KDO70215.1"/>
    </source>
</evidence>
<gene>
    <name evidence="1" type="ORF">CISIN_1g037894mg</name>
</gene>
<dbReference type="EMBL" id="KK784891">
    <property type="protein sequence ID" value="KDO70215.1"/>
    <property type="molecule type" value="Genomic_DNA"/>
</dbReference>
<keyword evidence="2" id="KW-1185">Reference proteome</keyword>